<evidence type="ECO:0000259" key="2">
    <source>
        <dbReference type="Pfam" id="PF03703"/>
    </source>
</evidence>
<keyword evidence="1" id="KW-0472">Membrane</keyword>
<feature type="transmembrane region" description="Helical" evidence="1">
    <location>
        <begin position="33"/>
        <end position="51"/>
    </location>
</feature>
<evidence type="ECO:0000313" key="3">
    <source>
        <dbReference type="EMBL" id="CEN37951.1"/>
    </source>
</evidence>
<feature type="transmembrane region" description="Helical" evidence="1">
    <location>
        <begin position="57"/>
        <end position="76"/>
    </location>
</feature>
<keyword evidence="1" id="KW-1133">Transmembrane helix</keyword>
<dbReference type="EMBL" id="CDOG01000023">
    <property type="protein sequence ID" value="CEN37951.1"/>
    <property type="molecule type" value="Genomic_DNA"/>
</dbReference>
<organism evidence="3 4">
    <name type="scientific">Capnocytophaga cynodegmi</name>
    <dbReference type="NCBI Taxonomy" id="28189"/>
    <lineage>
        <taxon>Bacteria</taxon>
        <taxon>Pseudomonadati</taxon>
        <taxon>Bacteroidota</taxon>
        <taxon>Flavobacteriia</taxon>
        <taxon>Flavobacteriales</taxon>
        <taxon>Flavobacteriaceae</taxon>
        <taxon>Capnocytophaga</taxon>
    </lineage>
</organism>
<keyword evidence="1" id="KW-0812">Transmembrane</keyword>
<protein>
    <recommendedName>
        <fullName evidence="2">YdbS-like PH domain-containing protein</fullName>
    </recommendedName>
</protein>
<proteinExistence type="predicted"/>
<dbReference type="Pfam" id="PF03703">
    <property type="entry name" value="bPH_2"/>
    <property type="match status" value="1"/>
</dbReference>
<dbReference type="PANTHER" id="PTHR34473">
    <property type="entry name" value="UPF0699 TRANSMEMBRANE PROTEIN YDBS"/>
    <property type="match status" value="1"/>
</dbReference>
<evidence type="ECO:0000256" key="1">
    <source>
        <dbReference type="SAM" id="Phobius"/>
    </source>
</evidence>
<dbReference type="RefSeq" id="WP_018278188.1">
    <property type="nucleotide sequence ID" value="NZ_CDOF01000026.1"/>
</dbReference>
<accession>A0A0B7HK09</accession>
<evidence type="ECO:0000313" key="4">
    <source>
        <dbReference type="Proteomes" id="UP000038083"/>
    </source>
</evidence>
<feature type="domain" description="YdbS-like PH" evidence="2">
    <location>
        <begin position="78"/>
        <end position="151"/>
    </location>
</feature>
<name>A0A0B7HK09_9FLAO</name>
<reference evidence="3 4" key="1">
    <citation type="submission" date="2015-01" db="EMBL/GenBank/DDBJ databases">
        <authorList>
            <person name="MANFREDI Pablo"/>
        </authorList>
    </citation>
    <scope>NUCLEOTIDE SEQUENCE [LARGE SCALE GENOMIC DNA]</scope>
    <source>
        <strain evidence="3 4">Ccy74</strain>
    </source>
</reference>
<dbReference type="Proteomes" id="UP000038083">
    <property type="component" value="Unassembled WGS sequence"/>
</dbReference>
<sequence>MNDLVTINQIPDYEKIPLTNLHSDYKKIAQMNALIALGIGFVLLLVIFFVFDAVEKYCAIVGLFLIFVFITLYISISYRYKKYAFRQHDAVYKSGIVFQVTQIVPYIRLQHITIKQGWYAKRLGMATLCLYTASSNGDISIPGLSLQEAERWKSFLLNRIETTENEYDEL</sequence>
<gene>
    <name evidence="3" type="ORF">CCYN74_30023</name>
</gene>
<dbReference type="AlphaFoldDB" id="A0A0B7HK09"/>
<dbReference type="PANTHER" id="PTHR34473:SF2">
    <property type="entry name" value="UPF0699 TRANSMEMBRANE PROTEIN YDBT"/>
    <property type="match status" value="1"/>
</dbReference>
<dbReference type="InterPro" id="IPR005182">
    <property type="entry name" value="YdbS-like_PH"/>
</dbReference>